<organism evidence="1 2">
    <name type="scientific">Microscilla marina ATCC 23134</name>
    <dbReference type="NCBI Taxonomy" id="313606"/>
    <lineage>
        <taxon>Bacteria</taxon>
        <taxon>Pseudomonadati</taxon>
        <taxon>Bacteroidota</taxon>
        <taxon>Cytophagia</taxon>
        <taxon>Cytophagales</taxon>
        <taxon>Microscillaceae</taxon>
        <taxon>Microscilla</taxon>
    </lineage>
</organism>
<evidence type="ECO:0000313" key="1">
    <source>
        <dbReference type="EMBL" id="EAY26453.1"/>
    </source>
</evidence>
<gene>
    <name evidence="1" type="ORF">M23134_07048</name>
</gene>
<dbReference type="Proteomes" id="UP000004095">
    <property type="component" value="Unassembled WGS sequence"/>
</dbReference>
<name>A1ZT63_MICM2</name>
<proteinExistence type="predicted"/>
<dbReference type="EMBL" id="AAWS01000034">
    <property type="protein sequence ID" value="EAY26453.1"/>
    <property type="molecule type" value="Genomic_DNA"/>
</dbReference>
<sequence length="51" mass="6312">MHLFFDTPIQNINKYKYNKSIYYFDLYSKNRINSNILRRTRFMECSLVLAK</sequence>
<reference evidence="1 2" key="1">
    <citation type="submission" date="2007-01" db="EMBL/GenBank/DDBJ databases">
        <authorList>
            <person name="Haygood M."/>
            <person name="Podell S."/>
            <person name="Anderson C."/>
            <person name="Hopkinson B."/>
            <person name="Roe K."/>
            <person name="Barbeau K."/>
            <person name="Gaasterland T."/>
            <person name="Ferriera S."/>
            <person name="Johnson J."/>
            <person name="Kravitz S."/>
            <person name="Beeson K."/>
            <person name="Sutton G."/>
            <person name="Rogers Y.-H."/>
            <person name="Friedman R."/>
            <person name="Frazier M."/>
            <person name="Venter J.C."/>
        </authorList>
    </citation>
    <scope>NUCLEOTIDE SEQUENCE [LARGE SCALE GENOMIC DNA]</scope>
    <source>
        <strain evidence="1 2">ATCC 23134</strain>
    </source>
</reference>
<evidence type="ECO:0000313" key="2">
    <source>
        <dbReference type="Proteomes" id="UP000004095"/>
    </source>
</evidence>
<dbReference type="AlphaFoldDB" id="A1ZT63"/>
<protein>
    <submittedName>
        <fullName evidence="1">Uncharacterized protein</fullName>
    </submittedName>
</protein>
<comment type="caution">
    <text evidence="1">The sequence shown here is derived from an EMBL/GenBank/DDBJ whole genome shotgun (WGS) entry which is preliminary data.</text>
</comment>
<keyword evidence="2" id="KW-1185">Reference proteome</keyword>
<accession>A1ZT63</accession>